<feature type="region of interest" description="Disordered" evidence="1">
    <location>
        <begin position="40"/>
        <end position="63"/>
    </location>
</feature>
<gene>
    <name evidence="2" type="ORF">ZHAS_00006760</name>
</gene>
<reference evidence="3" key="2">
    <citation type="submission" date="2020-05" db="UniProtKB">
        <authorList>
            <consortium name="EnsemblMetazoa"/>
        </authorList>
    </citation>
    <scope>IDENTIFICATION</scope>
</reference>
<reference evidence="2 4" key="1">
    <citation type="journal article" date="2014" name="BMC Genomics">
        <title>Genome sequence of Anopheles sinensis provides insight into genetics basis of mosquito competence for malaria parasites.</title>
        <authorList>
            <person name="Zhou D."/>
            <person name="Zhang D."/>
            <person name="Ding G."/>
            <person name="Shi L."/>
            <person name="Hou Q."/>
            <person name="Ye Y."/>
            <person name="Xu Y."/>
            <person name="Zhou H."/>
            <person name="Xiong C."/>
            <person name="Li S."/>
            <person name="Yu J."/>
            <person name="Hong S."/>
            <person name="Yu X."/>
            <person name="Zou P."/>
            <person name="Chen C."/>
            <person name="Chang X."/>
            <person name="Wang W."/>
            <person name="Lv Y."/>
            <person name="Sun Y."/>
            <person name="Ma L."/>
            <person name="Shen B."/>
            <person name="Zhu C."/>
        </authorList>
    </citation>
    <scope>NUCLEOTIDE SEQUENCE [LARGE SCALE GENOMIC DNA]</scope>
</reference>
<dbReference type="VEuPathDB" id="VectorBase:ASIC006760"/>
<protein>
    <submittedName>
        <fullName evidence="2 3">Lysine-arginine-ornithine-binding periplasmic protein</fullName>
    </submittedName>
</protein>
<accession>A0A084VM53</accession>
<sequence length="153" mass="17303">MALAKNQEEEHKQILIAFLTRARHLFASCGLRSRHVNFMRTGFPKPKKGNPGEKKGKAKPKNPTAAELYVEGGGQNLNSSRIWFQHFGSRVRRHGGIIGRLHTPGHPATFYDQQQQQQCPVLPSFDRLPRVCCVSIICERNGRRAKTEIETTT</sequence>
<keyword evidence="4" id="KW-1185">Reference proteome</keyword>
<evidence type="ECO:0000313" key="2">
    <source>
        <dbReference type="EMBL" id="KFB39047.1"/>
    </source>
</evidence>
<evidence type="ECO:0000256" key="1">
    <source>
        <dbReference type="SAM" id="MobiDB-lite"/>
    </source>
</evidence>
<dbReference type="Proteomes" id="UP000030765">
    <property type="component" value="Unassembled WGS sequence"/>
</dbReference>
<evidence type="ECO:0000313" key="4">
    <source>
        <dbReference type="Proteomes" id="UP000030765"/>
    </source>
</evidence>
<organism evidence="2">
    <name type="scientific">Anopheles sinensis</name>
    <name type="common">Mosquito</name>
    <dbReference type="NCBI Taxonomy" id="74873"/>
    <lineage>
        <taxon>Eukaryota</taxon>
        <taxon>Metazoa</taxon>
        <taxon>Ecdysozoa</taxon>
        <taxon>Arthropoda</taxon>
        <taxon>Hexapoda</taxon>
        <taxon>Insecta</taxon>
        <taxon>Pterygota</taxon>
        <taxon>Neoptera</taxon>
        <taxon>Endopterygota</taxon>
        <taxon>Diptera</taxon>
        <taxon>Nematocera</taxon>
        <taxon>Culicoidea</taxon>
        <taxon>Culicidae</taxon>
        <taxon>Anophelinae</taxon>
        <taxon>Anopheles</taxon>
    </lineage>
</organism>
<proteinExistence type="predicted"/>
<dbReference type="EMBL" id="ATLV01014579">
    <property type="status" value="NOT_ANNOTATED_CDS"/>
    <property type="molecule type" value="Genomic_DNA"/>
</dbReference>
<name>A0A084VM53_ANOSI</name>
<evidence type="ECO:0000313" key="3">
    <source>
        <dbReference type="EnsemblMetazoa" id="ASIC006760-PA"/>
    </source>
</evidence>
<dbReference type="AlphaFoldDB" id="A0A084VM53"/>
<dbReference type="EnsemblMetazoa" id="ASIC006760-RA">
    <property type="protein sequence ID" value="ASIC006760-PA"/>
    <property type="gene ID" value="ASIC006760"/>
</dbReference>
<dbReference type="EMBL" id="KE524975">
    <property type="protein sequence ID" value="KFB39047.1"/>
    <property type="molecule type" value="Genomic_DNA"/>
</dbReference>